<dbReference type="Proteomes" id="UP000193978">
    <property type="component" value="Chromosome"/>
</dbReference>
<dbReference type="STRING" id="655015.B1812_05910"/>
<accession>A0A1W6MT00</accession>
<dbReference type="OrthoDB" id="8020873at2"/>
<dbReference type="AlphaFoldDB" id="A0A1W6MT00"/>
<gene>
    <name evidence="1" type="ORF">B1812_05910</name>
</gene>
<organism evidence="1 2">
    <name type="scientific">Methylocystis bryophila</name>
    <dbReference type="NCBI Taxonomy" id="655015"/>
    <lineage>
        <taxon>Bacteria</taxon>
        <taxon>Pseudomonadati</taxon>
        <taxon>Pseudomonadota</taxon>
        <taxon>Alphaproteobacteria</taxon>
        <taxon>Hyphomicrobiales</taxon>
        <taxon>Methylocystaceae</taxon>
        <taxon>Methylocystis</taxon>
    </lineage>
</organism>
<evidence type="ECO:0000313" key="1">
    <source>
        <dbReference type="EMBL" id="ARN80685.1"/>
    </source>
</evidence>
<name>A0A1W6MT00_9HYPH</name>
<protein>
    <submittedName>
        <fullName evidence="1">Uncharacterized protein</fullName>
    </submittedName>
</protein>
<dbReference type="RefSeq" id="WP_085770759.1">
    <property type="nucleotide sequence ID" value="NZ_AP027149.1"/>
</dbReference>
<dbReference type="KEGG" id="mbry:B1812_05910"/>
<keyword evidence="2" id="KW-1185">Reference proteome</keyword>
<proteinExistence type="predicted"/>
<dbReference type="EMBL" id="CP019948">
    <property type="protein sequence ID" value="ARN80685.1"/>
    <property type="molecule type" value="Genomic_DNA"/>
</dbReference>
<reference evidence="1 2" key="1">
    <citation type="submission" date="2017-02" db="EMBL/GenBank/DDBJ databases">
        <authorList>
            <person name="Peterson S.W."/>
        </authorList>
    </citation>
    <scope>NUCLEOTIDE SEQUENCE [LARGE SCALE GENOMIC DNA]</scope>
    <source>
        <strain evidence="1 2">S285</strain>
    </source>
</reference>
<sequence>MSRIRLPNRRAHELRDLDFNGKRFVVGFGRYDDGRLAELFIDTAKPGSTDLDHVARDAAVSASLGLQSGMDLETLRAAVSRDSDGSPAGLLGAALDLVAGESAR</sequence>
<evidence type="ECO:0000313" key="2">
    <source>
        <dbReference type="Proteomes" id="UP000193978"/>
    </source>
</evidence>